<protein>
    <recommendedName>
        <fullName evidence="4">S-adenosylmethionine decarboxylase</fullName>
    </recommendedName>
</protein>
<reference evidence="2 3" key="1">
    <citation type="submission" date="2016-05" db="EMBL/GenBank/DDBJ databases">
        <title>Paenibacillus sp. 1ZS3-15 nov., isolated from the rhizosphere soil.</title>
        <authorList>
            <person name="Zhang X.X."/>
            <person name="Zhang J."/>
        </authorList>
    </citation>
    <scope>NUCLEOTIDE SEQUENCE [LARGE SCALE GENOMIC DNA]</scope>
    <source>
        <strain evidence="2 3">1ZS3-15</strain>
    </source>
</reference>
<comment type="caution">
    <text evidence="2">The sequence shown here is derived from an EMBL/GenBank/DDBJ whole genome shotgun (WGS) entry which is preliminary data.</text>
</comment>
<dbReference type="OrthoDB" id="2594503at2"/>
<dbReference type="Proteomes" id="UP000078454">
    <property type="component" value="Unassembled WGS sequence"/>
</dbReference>
<accession>A0A198A8Q7</accession>
<gene>
    <name evidence="2" type="ORF">A8708_15085</name>
</gene>
<evidence type="ECO:0008006" key="4">
    <source>
        <dbReference type="Google" id="ProtNLM"/>
    </source>
</evidence>
<evidence type="ECO:0000256" key="1">
    <source>
        <dbReference type="SAM" id="Phobius"/>
    </source>
</evidence>
<feature type="transmembrane region" description="Helical" evidence="1">
    <location>
        <begin position="9"/>
        <end position="27"/>
    </location>
</feature>
<keyword evidence="1" id="KW-1133">Transmembrane helix</keyword>
<evidence type="ECO:0000313" key="2">
    <source>
        <dbReference type="EMBL" id="OAS17557.1"/>
    </source>
</evidence>
<sequence length="178" mass="20472">MKQKLIRKTVLYVVVLFLIIWPVYQLVQMLGHQKEDHDATHLLFQVSLFQMEILKSSLEEALQSKSTNELDPVRRALYSAEYTHERLILAAGGKEELDSLSFMNQLTQYIQRLQLGGARALKADETVTLKEAQKQFGEMYEVYAKMMASNGDIISSQNTELSKLDRELTSFLRKKGLQ</sequence>
<dbReference type="EMBL" id="LYPB01000071">
    <property type="protein sequence ID" value="OAS17557.1"/>
    <property type="molecule type" value="Genomic_DNA"/>
</dbReference>
<keyword evidence="3" id="KW-1185">Reference proteome</keyword>
<evidence type="ECO:0000313" key="3">
    <source>
        <dbReference type="Proteomes" id="UP000078454"/>
    </source>
</evidence>
<dbReference type="AlphaFoldDB" id="A0A198A8Q7"/>
<name>A0A198A8Q7_9BACL</name>
<keyword evidence="1" id="KW-0812">Transmembrane</keyword>
<proteinExistence type="predicted"/>
<keyword evidence="1" id="KW-0472">Membrane</keyword>
<organism evidence="2 3">
    <name type="scientific">Paenibacillus oryzisoli</name>
    <dbReference type="NCBI Taxonomy" id="1850517"/>
    <lineage>
        <taxon>Bacteria</taxon>
        <taxon>Bacillati</taxon>
        <taxon>Bacillota</taxon>
        <taxon>Bacilli</taxon>
        <taxon>Bacillales</taxon>
        <taxon>Paenibacillaceae</taxon>
        <taxon>Paenibacillus</taxon>
    </lineage>
</organism>
<dbReference type="RefSeq" id="WP_068665426.1">
    <property type="nucleotide sequence ID" value="NZ_LYPB01000071.1"/>
</dbReference>
<dbReference type="STRING" id="1850517.A8708_15085"/>